<evidence type="ECO:0000256" key="6">
    <source>
        <dbReference type="ARBA" id="ARBA00022825"/>
    </source>
</evidence>
<comment type="similarity">
    <text evidence="2 9 10">Belongs to the peptidase S8 family.</text>
</comment>
<feature type="domain" description="Inhibitor I9" evidence="13">
    <location>
        <begin position="41"/>
        <end position="122"/>
    </location>
</feature>
<protein>
    <recommendedName>
        <fullName evidence="17">Subtilisin-like protease</fullName>
    </recommendedName>
</protein>
<dbReference type="GO" id="GO:0004252">
    <property type="term" value="F:serine-type endopeptidase activity"/>
    <property type="evidence" value="ECO:0007669"/>
    <property type="project" value="UniProtKB-UniRule"/>
</dbReference>
<comment type="caution">
    <text evidence="15">The sequence shown here is derived from an EMBL/GenBank/DDBJ whole genome shotgun (WGS) entry which is preliminary data.</text>
</comment>
<dbReference type="InterPro" id="IPR023827">
    <property type="entry name" value="Peptidase_S8_Asp-AS"/>
</dbReference>
<evidence type="ECO:0000256" key="11">
    <source>
        <dbReference type="SAM" id="SignalP"/>
    </source>
</evidence>
<dbReference type="PROSITE" id="PS51892">
    <property type="entry name" value="SUBTILASE"/>
    <property type="match status" value="1"/>
</dbReference>
<keyword evidence="3 9" id="KW-0645">Protease</keyword>
<dbReference type="PANTHER" id="PTHR10795">
    <property type="entry name" value="PROPROTEIN CONVERTASE SUBTILISIN/KEXIN"/>
    <property type="match status" value="1"/>
</dbReference>
<evidence type="ECO:0008006" key="17">
    <source>
        <dbReference type="Google" id="ProtNLM"/>
    </source>
</evidence>
<evidence type="ECO:0000259" key="14">
    <source>
        <dbReference type="Pfam" id="PF17766"/>
    </source>
</evidence>
<dbReference type="InterPro" id="IPR036852">
    <property type="entry name" value="Peptidase_S8/S53_dom_sf"/>
</dbReference>
<feature type="domain" description="Subtilisin-like protease fibronectin type-III" evidence="14">
    <location>
        <begin position="642"/>
        <end position="738"/>
    </location>
</feature>
<dbReference type="Gene3D" id="3.40.50.200">
    <property type="entry name" value="Peptidase S8/S53 domain"/>
    <property type="match status" value="1"/>
</dbReference>
<evidence type="ECO:0000256" key="3">
    <source>
        <dbReference type="ARBA" id="ARBA00022670"/>
    </source>
</evidence>
<reference evidence="15 16" key="1">
    <citation type="submission" date="2019-11" db="EMBL/GenBank/DDBJ databases">
        <title>Whole genome sequence of Oryza granulata.</title>
        <authorList>
            <person name="Li W."/>
        </authorList>
    </citation>
    <scope>NUCLEOTIDE SEQUENCE [LARGE SCALE GENOMIC DNA]</scope>
    <source>
        <strain evidence="16">cv. Menghai</strain>
        <tissue evidence="15">Leaf</tissue>
    </source>
</reference>
<feature type="chain" id="PRO_5026192025" description="Subtilisin-like protease" evidence="11">
    <location>
        <begin position="22"/>
        <end position="760"/>
    </location>
</feature>
<keyword evidence="5 9" id="KW-0378">Hydrolase</keyword>
<keyword evidence="6 9" id="KW-0720">Serine protease</keyword>
<dbReference type="AlphaFoldDB" id="A0A6G1D5B6"/>
<feature type="active site" description="Charge relay system" evidence="8 9">
    <location>
        <position position="528"/>
    </location>
</feature>
<dbReference type="InterPro" id="IPR010259">
    <property type="entry name" value="S8pro/Inhibitor_I9"/>
</dbReference>
<evidence type="ECO:0000256" key="8">
    <source>
        <dbReference type="PIRSR" id="PIRSR615500-1"/>
    </source>
</evidence>
<name>A0A6G1D5B6_9ORYZ</name>
<keyword evidence="16" id="KW-1185">Reference proteome</keyword>
<evidence type="ECO:0000256" key="10">
    <source>
        <dbReference type="RuleBase" id="RU003355"/>
    </source>
</evidence>
<feature type="signal peptide" evidence="11">
    <location>
        <begin position="1"/>
        <end position="21"/>
    </location>
</feature>
<evidence type="ECO:0000256" key="9">
    <source>
        <dbReference type="PROSITE-ProRule" id="PRU01240"/>
    </source>
</evidence>
<dbReference type="Pfam" id="PF05922">
    <property type="entry name" value="Inhibitor_I9"/>
    <property type="match status" value="1"/>
</dbReference>
<dbReference type="GO" id="GO:0006508">
    <property type="term" value="P:proteolysis"/>
    <property type="evidence" value="ECO:0007669"/>
    <property type="project" value="UniProtKB-KW"/>
</dbReference>
<dbReference type="InterPro" id="IPR000209">
    <property type="entry name" value="Peptidase_S8/S53_dom"/>
</dbReference>
<evidence type="ECO:0000313" key="16">
    <source>
        <dbReference type="Proteomes" id="UP000479710"/>
    </source>
</evidence>
<dbReference type="SUPFAM" id="SSF52743">
    <property type="entry name" value="Subtilisin-like"/>
    <property type="match status" value="1"/>
</dbReference>
<dbReference type="GO" id="GO:0005576">
    <property type="term" value="C:extracellular region"/>
    <property type="evidence" value="ECO:0007669"/>
    <property type="project" value="UniProtKB-SubCell"/>
</dbReference>
<comment type="subcellular location">
    <subcellularLocation>
        <location evidence="1">Secreted</location>
    </subcellularLocation>
</comment>
<dbReference type="PROSITE" id="PS00136">
    <property type="entry name" value="SUBTILASE_ASP"/>
    <property type="match status" value="1"/>
</dbReference>
<evidence type="ECO:0000313" key="15">
    <source>
        <dbReference type="EMBL" id="KAF0907586.1"/>
    </source>
</evidence>
<dbReference type="Proteomes" id="UP000479710">
    <property type="component" value="Unassembled WGS sequence"/>
</dbReference>
<dbReference type="Pfam" id="PF17766">
    <property type="entry name" value="fn3_6"/>
    <property type="match status" value="1"/>
</dbReference>
<evidence type="ECO:0000259" key="13">
    <source>
        <dbReference type="Pfam" id="PF05922"/>
    </source>
</evidence>
<evidence type="ECO:0000256" key="7">
    <source>
        <dbReference type="ARBA" id="ARBA00023180"/>
    </source>
</evidence>
<dbReference type="InterPro" id="IPR045051">
    <property type="entry name" value="SBT"/>
</dbReference>
<gene>
    <name evidence="15" type="ORF">E2562_018393</name>
</gene>
<dbReference type="Gene3D" id="3.50.30.30">
    <property type="match status" value="1"/>
</dbReference>
<evidence type="ECO:0000256" key="5">
    <source>
        <dbReference type="ARBA" id="ARBA00022801"/>
    </source>
</evidence>
<dbReference type="Pfam" id="PF00082">
    <property type="entry name" value="Peptidase_S8"/>
    <property type="match status" value="1"/>
</dbReference>
<dbReference type="Gene3D" id="2.60.40.2310">
    <property type="match status" value="1"/>
</dbReference>
<accession>A0A6G1D5B6</accession>
<organism evidence="15 16">
    <name type="scientific">Oryza meyeriana var. granulata</name>
    <dbReference type="NCBI Taxonomy" id="110450"/>
    <lineage>
        <taxon>Eukaryota</taxon>
        <taxon>Viridiplantae</taxon>
        <taxon>Streptophyta</taxon>
        <taxon>Embryophyta</taxon>
        <taxon>Tracheophyta</taxon>
        <taxon>Spermatophyta</taxon>
        <taxon>Magnoliopsida</taxon>
        <taxon>Liliopsida</taxon>
        <taxon>Poales</taxon>
        <taxon>Poaceae</taxon>
        <taxon>BOP clade</taxon>
        <taxon>Oryzoideae</taxon>
        <taxon>Oryzeae</taxon>
        <taxon>Oryzinae</taxon>
        <taxon>Oryza</taxon>
        <taxon>Oryza meyeriana</taxon>
    </lineage>
</organism>
<dbReference type="InterPro" id="IPR034197">
    <property type="entry name" value="Peptidases_S8_3"/>
</dbReference>
<dbReference type="CDD" id="cd02120">
    <property type="entry name" value="PA_subtilisin_like"/>
    <property type="match status" value="1"/>
</dbReference>
<dbReference type="InterPro" id="IPR023828">
    <property type="entry name" value="Peptidase_S8_Ser-AS"/>
</dbReference>
<dbReference type="EMBL" id="SPHZ02000007">
    <property type="protein sequence ID" value="KAF0907586.1"/>
    <property type="molecule type" value="Genomic_DNA"/>
</dbReference>
<evidence type="ECO:0000259" key="12">
    <source>
        <dbReference type="Pfam" id="PF00082"/>
    </source>
</evidence>
<keyword evidence="4 11" id="KW-0732">Signal</keyword>
<evidence type="ECO:0000256" key="2">
    <source>
        <dbReference type="ARBA" id="ARBA00011073"/>
    </source>
</evidence>
<dbReference type="InterPro" id="IPR015500">
    <property type="entry name" value="Peptidase_S8_subtilisin-rel"/>
</dbReference>
<dbReference type="CDD" id="cd04852">
    <property type="entry name" value="Peptidases_S8_3"/>
    <property type="match status" value="1"/>
</dbReference>
<dbReference type="PROSITE" id="PS00138">
    <property type="entry name" value="SUBTILASE_SER"/>
    <property type="match status" value="1"/>
</dbReference>
<dbReference type="OrthoDB" id="640735at2759"/>
<feature type="domain" description="Peptidase S8/S53" evidence="12">
    <location>
        <begin position="145"/>
        <end position="565"/>
    </location>
</feature>
<dbReference type="Gene3D" id="3.30.70.80">
    <property type="entry name" value="Peptidase S8 propeptide/proteinase inhibitor I9"/>
    <property type="match status" value="1"/>
</dbReference>
<feature type="active site" description="Charge relay system" evidence="8 9">
    <location>
        <position position="209"/>
    </location>
</feature>
<evidence type="ECO:0000256" key="1">
    <source>
        <dbReference type="ARBA" id="ARBA00004613"/>
    </source>
</evidence>
<proteinExistence type="inferred from homology"/>
<dbReference type="InterPro" id="IPR041469">
    <property type="entry name" value="Subtilisin-like_FN3"/>
</dbReference>
<evidence type="ECO:0000256" key="4">
    <source>
        <dbReference type="ARBA" id="ARBA00022729"/>
    </source>
</evidence>
<dbReference type="PRINTS" id="PR00723">
    <property type="entry name" value="SUBTILISIN"/>
</dbReference>
<dbReference type="InterPro" id="IPR037045">
    <property type="entry name" value="S8pro/Inhibitor_I9_sf"/>
</dbReference>
<keyword evidence="7" id="KW-0325">Glycoprotein</keyword>
<sequence>MASLLPLLLLIAFLSAKPALCYINPGARLQKNATKPSGRGTYIVLVDPPPLADGDGEDDHRRWHESFLPPSQLADSDEPRLVHSYSEVFSGFAARLTDAGLDAVSKKPGFVRAFPDRTLQLMTTHTPEFLGLRKDAGFWRDTSYGKGVIVGVLDSGIHASHPSFDDHGVAPPPARWNGSCRNTTARCNNKLIGAKSFVGNNDTSDGVGHGTHTSSTAAGNFVSGAAVNGLGAGTAAGIAPGAHVAMYKVCTVEGCSGGALLAGLDEAIKDGVDVLSLSLGSSDALDYDEDPIAIGAFSAVSKGIIVVCAAGNKGPVMASLSNEAPWLLTVAAGSVDRQFSAVTRLGDGKLIDGEGLNQATRNSSSESHPLFYSKDQPVCGFVDGANVNGKIVFCQLTSSSPDQKAFVDDMKRAGAAGVVLMNSGIYGYTTVLRDFGSDVVQVTVADGNSIAEYATSGKPVATITFNNTLLGVRPSPTVAAFSSRGPSILSPGILKPDILAPGLNILAAWPPLGTIKGAASFNVISGTSMATPHVSGVAALVKSAHPDWSPAAVKSAIMTTSDAVDSTGVPILDELHAKAGAFLTGAGHVNPTRAADPGLVYDITATDYAGYICTILGDHALSIIVRNSSLSCKDLPKVPETQLNYPTITVPLEETPSTVSRTVTNVGPAGSTYTANLMMPGSSATVRVSPEKLVFSKAGERKTFSVTVSGRISGQRVVEEGSLRWVSGKYVVRSPVVVILGASGPPPAAADGNRRRDNWA</sequence>
<feature type="active site" description="Charge relay system" evidence="8 9">
    <location>
        <position position="154"/>
    </location>
</feature>